<dbReference type="Gene3D" id="2.60.40.1820">
    <property type="match status" value="1"/>
</dbReference>
<dbReference type="AlphaFoldDB" id="A0AAD4JEI9"/>
<dbReference type="GO" id="GO:0098542">
    <property type="term" value="P:defense response to other organism"/>
    <property type="evidence" value="ECO:0007669"/>
    <property type="project" value="InterPro"/>
</dbReference>
<reference evidence="7 8" key="1">
    <citation type="journal article" date="2021" name="Nat. Commun.">
        <title>Incipient diploidization of the medicinal plant Perilla within 10,000 years.</title>
        <authorList>
            <person name="Zhang Y."/>
            <person name="Shen Q."/>
            <person name="Leng L."/>
            <person name="Zhang D."/>
            <person name="Chen S."/>
            <person name="Shi Y."/>
            <person name="Ning Z."/>
            <person name="Chen S."/>
        </authorList>
    </citation>
    <scope>NUCLEOTIDE SEQUENCE [LARGE SCALE GENOMIC DNA]</scope>
    <source>
        <strain evidence="8">cv. PC099</strain>
    </source>
</reference>
<evidence type="ECO:0000313" key="7">
    <source>
        <dbReference type="EMBL" id="KAH6832381.1"/>
    </source>
</evidence>
<comment type="subcellular location">
    <subcellularLocation>
        <location evidence="1">Membrane</location>
        <topology evidence="1">Single-pass membrane protein</topology>
    </subcellularLocation>
</comment>
<accession>A0AAD4JEI9</accession>
<feature type="transmembrane region" description="Helical" evidence="5">
    <location>
        <begin position="21"/>
        <end position="42"/>
    </location>
</feature>
<dbReference type="InterPro" id="IPR044839">
    <property type="entry name" value="NDR1-like"/>
</dbReference>
<evidence type="ECO:0000256" key="3">
    <source>
        <dbReference type="ARBA" id="ARBA00022989"/>
    </source>
</evidence>
<dbReference type="GO" id="GO:0016020">
    <property type="term" value="C:membrane"/>
    <property type="evidence" value="ECO:0007669"/>
    <property type="project" value="UniProtKB-SubCell"/>
</dbReference>
<dbReference type="EMBL" id="SDAM02000071">
    <property type="protein sequence ID" value="KAH6832381.1"/>
    <property type="molecule type" value="Genomic_DNA"/>
</dbReference>
<dbReference type="SUPFAM" id="SSF117070">
    <property type="entry name" value="LEA14-like"/>
    <property type="match status" value="1"/>
</dbReference>
<dbReference type="PANTHER" id="PTHR31234:SF65">
    <property type="entry name" value="LATE EMBRYOGENESIS ABUNDANT PROTEIN, LEA_2 SUBGROUP"/>
    <property type="match status" value="1"/>
</dbReference>
<keyword evidence="4 5" id="KW-0472">Membrane</keyword>
<dbReference type="PANTHER" id="PTHR31234">
    <property type="entry name" value="LATE EMBRYOGENESIS ABUNDANT (LEA) HYDROXYPROLINE-RICH GLYCOPROTEIN FAMILY"/>
    <property type="match status" value="1"/>
</dbReference>
<name>A0AAD4JEI9_PERFH</name>
<evidence type="ECO:0000259" key="6">
    <source>
        <dbReference type="Pfam" id="PF03168"/>
    </source>
</evidence>
<gene>
    <name evidence="7" type="ORF">C2S53_007241</name>
</gene>
<evidence type="ECO:0000256" key="1">
    <source>
        <dbReference type="ARBA" id="ARBA00004167"/>
    </source>
</evidence>
<evidence type="ECO:0000256" key="4">
    <source>
        <dbReference type="ARBA" id="ARBA00023136"/>
    </source>
</evidence>
<sequence>MDTPPERRGGGGVCGGKCICLSVTATLLSLGLLFLILGLTVFKPRRPTISITSVAVSHLDFALDLARLRVLLNVSLDSVISVHNPNRVGFKYHRGDAILSHRGNQIGDVPVPAGKIGARETRSLNLTISVMADRIASDSALFTDVVSGVVPFRAYVRLSGKVRIVFSIHVTAYSTCDVDLVLSNQTISNLKCHYRTKL</sequence>
<keyword evidence="8" id="KW-1185">Reference proteome</keyword>
<keyword evidence="2 5" id="KW-0812">Transmembrane</keyword>
<organism evidence="7 8">
    <name type="scientific">Perilla frutescens var. hirtella</name>
    <name type="common">Perilla citriodora</name>
    <name type="synonym">Perilla setoyensis</name>
    <dbReference type="NCBI Taxonomy" id="608512"/>
    <lineage>
        <taxon>Eukaryota</taxon>
        <taxon>Viridiplantae</taxon>
        <taxon>Streptophyta</taxon>
        <taxon>Embryophyta</taxon>
        <taxon>Tracheophyta</taxon>
        <taxon>Spermatophyta</taxon>
        <taxon>Magnoliopsida</taxon>
        <taxon>eudicotyledons</taxon>
        <taxon>Gunneridae</taxon>
        <taxon>Pentapetalae</taxon>
        <taxon>asterids</taxon>
        <taxon>lamiids</taxon>
        <taxon>Lamiales</taxon>
        <taxon>Lamiaceae</taxon>
        <taxon>Nepetoideae</taxon>
        <taxon>Elsholtzieae</taxon>
        <taxon>Perilla</taxon>
    </lineage>
</organism>
<proteinExistence type="predicted"/>
<dbReference type="Pfam" id="PF03168">
    <property type="entry name" value="LEA_2"/>
    <property type="match status" value="1"/>
</dbReference>
<feature type="domain" description="Late embryogenesis abundant protein LEA-2 subgroup" evidence="6">
    <location>
        <begin position="80"/>
        <end position="170"/>
    </location>
</feature>
<evidence type="ECO:0000256" key="2">
    <source>
        <dbReference type="ARBA" id="ARBA00022692"/>
    </source>
</evidence>
<protein>
    <recommendedName>
        <fullName evidence="6">Late embryogenesis abundant protein LEA-2 subgroup domain-containing protein</fullName>
    </recommendedName>
</protein>
<keyword evidence="3 5" id="KW-1133">Transmembrane helix</keyword>
<dbReference type="Proteomes" id="UP001190926">
    <property type="component" value="Unassembled WGS sequence"/>
</dbReference>
<comment type="caution">
    <text evidence="7">The sequence shown here is derived from an EMBL/GenBank/DDBJ whole genome shotgun (WGS) entry which is preliminary data.</text>
</comment>
<evidence type="ECO:0000313" key="8">
    <source>
        <dbReference type="Proteomes" id="UP001190926"/>
    </source>
</evidence>
<evidence type="ECO:0000256" key="5">
    <source>
        <dbReference type="SAM" id="Phobius"/>
    </source>
</evidence>
<dbReference type="InterPro" id="IPR004864">
    <property type="entry name" value="LEA_2"/>
</dbReference>